<dbReference type="InterPro" id="IPR012989">
    <property type="entry name" value="SEP_domain"/>
</dbReference>
<evidence type="ECO:0000256" key="1">
    <source>
        <dbReference type="SAM" id="MobiDB-lite"/>
    </source>
</evidence>
<proteinExistence type="predicted"/>
<dbReference type="SUPFAM" id="SSF102848">
    <property type="entry name" value="NSFL1 (p97 ATPase) cofactor p47, SEP domain"/>
    <property type="match status" value="1"/>
</dbReference>
<comment type="caution">
    <text evidence="4">The sequence shown here is derived from an EMBL/GenBank/DDBJ whole genome shotgun (WGS) entry which is preliminary data.</text>
</comment>
<dbReference type="SMART" id="SM00166">
    <property type="entry name" value="UBX"/>
    <property type="match status" value="1"/>
</dbReference>
<dbReference type="InterPro" id="IPR036241">
    <property type="entry name" value="NSFL1C_SEP_dom_sf"/>
</dbReference>
<dbReference type="PANTHER" id="PTHR23333">
    <property type="entry name" value="UBX DOMAIN CONTAINING PROTEIN"/>
    <property type="match status" value="1"/>
</dbReference>
<dbReference type="Pfam" id="PF08059">
    <property type="entry name" value="SEP"/>
    <property type="match status" value="1"/>
</dbReference>
<dbReference type="Gene3D" id="3.30.420.210">
    <property type="entry name" value="SEP domain"/>
    <property type="match status" value="1"/>
</dbReference>
<dbReference type="SMART" id="SM00553">
    <property type="entry name" value="SEP"/>
    <property type="match status" value="1"/>
</dbReference>
<dbReference type="SUPFAM" id="SSF54236">
    <property type="entry name" value="Ubiquitin-like"/>
    <property type="match status" value="1"/>
</dbReference>
<feature type="region of interest" description="Disordered" evidence="1">
    <location>
        <begin position="1"/>
        <end position="45"/>
    </location>
</feature>
<evidence type="ECO:0000313" key="5">
    <source>
        <dbReference type="Proteomes" id="UP001530400"/>
    </source>
</evidence>
<dbReference type="EMBL" id="JALLPJ020000463">
    <property type="protein sequence ID" value="KAL3791471.1"/>
    <property type="molecule type" value="Genomic_DNA"/>
</dbReference>
<dbReference type="CDD" id="cd01770">
    <property type="entry name" value="UBX_UBXN2"/>
    <property type="match status" value="1"/>
</dbReference>
<evidence type="ECO:0000313" key="4">
    <source>
        <dbReference type="EMBL" id="KAL3791471.1"/>
    </source>
</evidence>
<accession>A0ABD3PUR1</accession>
<gene>
    <name evidence="4" type="ORF">ACHAWO_013011</name>
</gene>
<dbReference type="AlphaFoldDB" id="A0ABD3PUR1"/>
<organism evidence="4 5">
    <name type="scientific">Cyclotella atomus</name>
    <dbReference type="NCBI Taxonomy" id="382360"/>
    <lineage>
        <taxon>Eukaryota</taxon>
        <taxon>Sar</taxon>
        <taxon>Stramenopiles</taxon>
        <taxon>Ochrophyta</taxon>
        <taxon>Bacillariophyta</taxon>
        <taxon>Coscinodiscophyceae</taxon>
        <taxon>Thalassiosirophycidae</taxon>
        <taxon>Stephanodiscales</taxon>
        <taxon>Stephanodiscaceae</taxon>
        <taxon>Cyclotella</taxon>
    </lineage>
</organism>
<feature type="domain" description="UBX" evidence="2">
    <location>
        <begin position="184"/>
        <end position="257"/>
    </location>
</feature>
<dbReference type="InterPro" id="IPR001012">
    <property type="entry name" value="UBX_dom"/>
</dbReference>
<feature type="compositionally biased region" description="Low complexity" evidence="1">
    <location>
        <begin position="144"/>
        <end position="153"/>
    </location>
</feature>
<feature type="domain" description="SEP" evidence="3">
    <location>
        <begin position="65"/>
        <end position="129"/>
    </location>
</feature>
<evidence type="ECO:0000259" key="3">
    <source>
        <dbReference type="PROSITE" id="PS51399"/>
    </source>
</evidence>
<name>A0ABD3PUR1_9STRA</name>
<protein>
    <recommendedName>
        <fullName evidence="6">UBX domain-containing protein</fullName>
    </recommendedName>
</protein>
<evidence type="ECO:0008006" key="6">
    <source>
        <dbReference type="Google" id="ProtNLM"/>
    </source>
</evidence>
<evidence type="ECO:0000259" key="2">
    <source>
        <dbReference type="PROSITE" id="PS50033"/>
    </source>
</evidence>
<dbReference type="Proteomes" id="UP001530400">
    <property type="component" value="Unassembled WGS sequence"/>
</dbReference>
<dbReference type="PROSITE" id="PS50033">
    <property type="entry name" value="UBX"/>
    <property type="match status" value="1"/>
</dbReference>
<keyword evidence="5" id="KW-1185">Reference proteome</keyword>
<reference evidence="4 5" key="1">
    <citation type="submission" date="2024-10" db="EMBL/GenBank/DDBJ databases">
        <title>Updated reference genomes for cyclostephanoid diatoms.</title>
        <authorList>
            <person name="Roberts W.R."/>
            <person name="Alverson A.J."/>
        </authorList>
    </citation>
    <scope>NUCLEOTIDE SEQUENCE [LARGE SCALE GENOMIC DNA]</scope>
    <source>
        <strain evidence="4 5">AJA010-31</strain>
    </source>
</reference>
<dbReference type="PROSITE" id="PS51399">
    <property type="entry name" value="SEP"/>
    <property type="match status" value="1"/>
</dbReference>
<dbReference type="Pfam" id="PF00789">
    <property type="entry name" value="UBX"/>
    <property type="match status" value="1"/>
</dbReference>
<dbReference type="Gene3D" id="3.10.20.90">
    <property type="entry name" value="Phosphatidylinositol 3-kinase Catalytic Subunit, Chain A, domain 1"/>
    <property type="match status" value="1"/>
</dbReference>
<dbReference type="InterPro" id="IPR029071">
    <property type="entry name" value="Ubiquitin-like_domsf"/>
</dbReference>
<feature type="region of interest" description="Disordered" evidence="1">
    <location>
        <begin position="126"/>
        <end position="188"/>
    </location>
</feature>
<feature type="compositionally biased region" description="Basic and acidic residues" evidence="1">
    <location>
        <begin position="126"/>
        <end position="136"/>
    </location>
</feature>
<sequence>MSNIHGLHSIRNNNTAPRPSGGSDDEEDRYVGGVDSRGGGSGLAVVPNREDIFSQAESADTAQGEVRRTITMYRSGFTVDNGPYRQLSDPSNSEFLTALARGMVPRELQEGGDGEVMVGLIDKRSEEYDPDRHGAEESSGSGGAAFESFSGEGQSLGVASSQSSGGVIDPTHPNNSLSPPPLDASQPSTSIAIRLPNGKRLVLKVNLSDPVSAIGQHIGDQVDGSYVLTTGFPPATIENLDQSVEEAGLKGAQVGVKKV</sequence>
<dbReference type="PANTHER" id="PTHR23333:SF20">
    <property type="entry name" value="NSFL1 COFACTOR P47"/>
    <property type="match status" value="1"/>
</dbReference>